<sequence>MEDILALLKPYSCITADIEQLTFPLGGPDGTGQLLILPSDNILEMMEEAEEEEGSLASFVEKQLEQVHRLTKLDALRSIVSAYLTYSELPIEVKQMDGKSFDEVYAAYARVWEGNELVDEQPTRGSYTYPEINIDWIEARMEDGALLIPMKAEERYHAPLIIPMGGYNECPLPVYQAALFKHWQEEFEAAPLVVTQDTWVVRTGRLPATDDEALQLAKEHFMFCQYVLESFDSVGQYASYLKNNEIWYFWWD</sequence>
<feature type="domain" description="DUF4253" evidence="1">
    <location>
        <begin position="148"/>
        <end position="252"/>
    </location>
</feature>
<accession>A0A3D9JP24</accession>
<organism evidence="2 3">
    <name type="scientific">Cohnella phaseoli</name>
    <dbReference type="NCBI Taxonomy" id="456490"/>
    <lineage>
        <taxon>Bacteria</taxon>
        <taxon>Bacillati</taxon>
        <taxon>Bacillota</taxon>
        <taxon>Bacilli</taxon>
        <taxon>Bacillales</taxon>
        <taxon>Paenibacillaceae</taxon>
        <taxon>Cohnella</taxon>
    </lineage>
</organism>
<dbReference type="RefSeq" id="WP_246016585.1">
    <property type="nucleotide sequence ID" value="NZ_QRDZ01000014.1"/>
</dbReference>
<dbReference type="Proteomes" id="UP000256977">
    <property type="component" value="Unassembled WGS sequence"/>
</dbReference>
<comment type="caution">
    <text evidence="2">The sequence shown here is derived from an EMBL/GenBank/DDBJ whole genome shotgun (WGS) entry which is preliminary data.</text>
</comment>
<proteinExistence type="predicted"/>
<dbReference type="InterPro" id="IPR025349">
    <property type="entry name" value="DUF4253"/>
</dbReference>
<gene>
    <name evidence="2" type="ORF">DFP98_11476</name>
</gene>
<dbReference type="AlphaFoldDB" id="A0A3D9JP24"/>
<evidence type="ECO:0000313" key="2">
    <source>
        <dbReference type="EMBL" id="RED75715.1"/>
    </source>
</evidence>
<reference evidence="2 3" key="1">
    <citation type="submission" date="2018-07" db="EMBL/GenBank/DDBJ databases">
        <title>Genomic Encyclopedia of Type Strains, Phase III (KMG-III): the genomes of soil and plant-associated and newly described type strains.</title>
        <authorList>
            <person name="Whitman W."/>
        </authorList>
    </citation>
    <scope>NUCLEOTIDE SEQUENCE [LARGE SCALE GENOMIC DNA]</scope>
    <source>
        <strain evidence="2 3">CECT 7287</strain>
    </source>
</reference>
<evidence type="ECO:0000313" key="3">
    <source>
        <dbReference type="Proteomes" id="UP000256977"/>
    </source>
</evidence>
<protein>
    <submittedName>
        <fullName evidence="2">Uncharacterized protein DUF4253</fullName>
    </submittedName>
</protein>
<dbReference type="EMBL" id="QRDZ01000014">
    <property type="protein sequence ID" value="RED75715.1"/>
    <property type="molecule type" value="Genomic_DNA"/>
</dbReference>
<dbReference type="Pfam" id="PF14062">
    <property type="entry name" value="DUF4253"/>
    <property type="match status" value="1"/>
</dbReference>
<keyword evidence="3" id="KW-1185">Reference proteome</keyword>
<evidence type="ECO:0000259" key="1">
    <source>
        <dbReference type="Pfam" id="PF14062"/>
    </source>
</evidence>
<name>A0A3D9JP24_9BACL</name>